<evidence type="ECO:0000313" key="2">
    <source>
        <dbReference type="EMBL" id="MBE8719012.1"/>
    </source>
</evidence>
<reference evidence="2" key="1">
    <citation type="submission" date="2018-07" db="EMBL/GenBank/DDBJ databases">
        <title>Genome assembly of strain Ka43.</title>
        <authorList>
            <person name="Kukolya J."/>
            <person name="Nagy I."/>
            <person name="Horvath B."/>
            <person name="Toth A."/>
        </authorList>
    </citation>
    <scope>NUCLEOTIDE SEQUENCE</scope>
    <source>
        <strain evidence="2">KB43</strain>
    </source>
</reference>
<feature type="transmembrane region" description="Helical" evidence="1">
    <location>
        <begin position="120"/>
        <end position="139"/>
    </location>
</feature>
<sequence length="194" mass="21480">MDISLLDTTDWSLITLGSTLSFVALGVFYCGLKRPEYRFRLLMVAGALMALAYWPWILSTEADRGIASAIALLMIAVLACIGFASQMQIRTRVMNSAINWPDRSRSEAIRQYRYLTSMRWIIAGPVALTAAWVLSATLFELRYANGPFPEMPLLWLTPICWIPLLIWSLRSNNPAGTGIVFASAAVSGLLMSAL</sequence>
<gene>
    <name evidence="2" type="ORF">C4F51_17690</name>
</gene>
<keyword evidence="1" id="KW-0812">Transmembrane</keyword>
<dbReference type="RefSeq" id="WP_193912042.1">
    <property type="nucleotide sequence ID" value="NZ_PRDL01000001.1"/>
</dbReference>
<name>A0A928V950_9GAMM</name>
<evidence type="ECO:0000313" key="3">
    <source>
        <dbReference type="Proteomes" id="UP000652567"/>
    </source>
</evidence>
<feature type="transmembrane region" description="Helical" evidence="1">
    <location>
        <begin position="39"/>
        <end position="59"/>
    </location>
</feature>
<accession>A0A928V950</accession>
<feature type="transmembrane region" description="Helical" evidence="1">
    <location>
        <begin position="176"/>
        <end position="193"/>
    </location>
</feature>
<organism evidence="2 3">
    <name type="scientific">Cellvibrio polysaccharolyticus</name>
    <dbReference type="NCBI Taxonomy" id="2082724"/>
    <lineage>
        <taxon>Bacteria</taxon>
        <taxon>Pseudomonadati</taxon>
        <taxon>Pseudomonadota</taxon>
        <taxon>Gammaproteobacteria</taxon>
        <taxon>Cellvibrionales</taxon>
        <taxon>Cellvibrionaceae</taxon>
        <taxon>Cellvibrio</taxon>
    </lineage>
</organism>
<dbReference type="Proteomes" id="UP000652567">
    <property type="component" value="Unassembled WGS sequence"/>
</dbReference>
<evidence type="ECO:0000256" key="1">
    <source>
        <dbReference type="SAM" id="Phobius"/>
    </source>
</evidence>
<dbReference type="EMBL" id="PRDL01000001">
    <property type="protein sequence ID" value="MBE8719012.1"/>
    <property type="molecule type" value="Genomic_DNA"/>
</dbReference>
<keyword evidence="1" id="KW-1133">Transmembrane helix</keyword>
<dbReference type="AlphaFoldDB" id="A0A928V950"/>
<feature type="transmembrane region" description="Helical" evidence="1">
    <location>
        <begin position="65"/>
        <end position="84"/>
    </location>
</feature>
<feature type="transmembrane region" description="Helical" evidence="1">
    <location>
        <begin position="151"/>
        <end position="169"/>
    </location>
</feature>
<proteinExistence type="predicted"/>
<feature type="transmembrane region" description="Helical" evidence="1">
    <location>
        <begin position="12"/>
        <end position="32"/>
    </location>
</feature>
<keyword evidence="1" id="KW-0472">Membrane</keyword>
<keyword evidence="3" id="KW-1185">Reference proteome</keyword>
<comment type="caution">
    <text evidence="2">The sequence shown here is derived from an EMBL/GenBank/DDBJ whole genome shotgun (WGS) entry which is preliminary data.</text>
</comment>
<protein>
    <submittedName>
        <fullName evidence="2">Uncharacterized protein</fullName>
    </submittedName>
</protein>